<dbReference type="EMBL" id="JBFKZN010000002">
    <property type="protein sequence ID" value="MEW5288370.1"/>
    <property type="molecule type" value="Genomic_DNA"/>
</dbReference>
<sequence length="88" mass="9985">MFKRAENRATGIITAIQHYFRDIFATANVPEGDTDRTLISASFDFLLNFFLSGVNNYGCIYQNMFRDFFFVNGFISVAIKKAPKEIGA</sequence>
<comment type="caution">
    <text evidence="1">The sequence shown here is derived from an EMBL/GenBank/DDBJ whole genome shotgun (WGS) entry which is preliminary data.</text>
</comment>
<dbReference type="RefSeq" id="WP_367166738.1">
    <property type="nucleotide sequence ID" value="NZ_JBFKZN010000002.1"/>
</dbReference>
<organism evidence="1 2">
    <name type="scientific">Erwinia papayae</name>
    <dbReference type="NCBI Taxonomy" id="206499"/>
    <lineage>
        <taxon>Bacteria</taxon>
        <taxon>Pseudomonadati</taxon>
        <taxon>Pseudomonadota</taxon>
        <taxon>Gammaproteobacteria</taxon>
        <taxon>Enterobacterales</taxon>
        <taxon>Erwiniaceae</taxon>
        <taxon>Erwinia</taxon>
    </lineage>
</organism>
<evidence type="ECO:0000313" key="1">
    <source>
        <dbReference type="EMBL" id="MEW5288370.1"/>
    </source>
</evidence>
<name>A0ABV3MXU5_9GAMM</name>
<protein>
    <submittedName>
        <fullName evidence="1">Uncharacterized protein</fullName>
    </submittedName>
</protein>
<dbReference type="Proteomes" id="UP001554567">
    <property type="component" value="Unassembled WGS sequence"/>
</dbReference>
<evidence type="ECO:0000313" key="2">
    <source>
        <dbReference type="Proteomes" id="UP001554567"/>
    </source>
</evidence>
<reference evidence="1 2" key="1">
    <citation type="submission" date="2024-07" db="EMBL/GenBank/DDBJ databases">
        <authorList>
            <person name="Dulla G.F.J."/>
            <person name="Delorm J.G."/>
        </authorList>
    </citation>
    <scope>NUCLEOTIDE SEQUENCE [LARGE SCALE GENOMIC DNA]</scope>
    <source>
        <strain evidence="1 2">JGD 233</strain>
    </source>
</reference>
<accession>A0ABV3MXU5</accession>
<proteinExistence type="predicted"/>
<gene>
    <name evidence="1" type="ORF">ABW286_04115</name>
</gene>
<keyword evidence="2" id="KW-1185">Reference proteome</keyword>